<dbReference type="EMBL" id="CAMXCT010000298">
    <property type="protein sequence ID" value="CAI3976811.1"/>
    <property type="molecule type" value="Genomic_DNA"/>
</dbReference>
<feature type="transmembrane region" description="Helical" evidence="1">
    <location>
        <begin position="282"/>
        <end position="302"/>
    </location>
</feature>
<feature type="transmembrane region" description="Helical" evidence="1">
    <location>
        <begin position="228"/>
        <end position="249"/>
    </location>
</feature>
<organism evidence="2">
    <name type="scientific">Cladocopium goreaui</name>
    <dbReference type="NCBI Taxonomy" id="2562237"/>
    <lineage>
        <taxon>Eukaryota</taxon>
        <taxon>Sar</taxon>
        <taxon>Alveolata</taxon>
        <taxon>Dinophyceae</taxon>
        <taxon>Suessiales</taxon>
        <taxon>Symbiodiniaceae</taxon>
        <taxon>Cladocopium</taxon>
    </lineage>
</organism>
<dbReference type="AlphaFoldDB" id="A0A9P1BRS9"/>
<evidence type="ECO:0000313" key="2">
    <source>
        <dbReference type="EMBL" id="CAI3976811.1"/>
    </source>
</evidence>
<proteinExistence type="predicted"/>
<reference evidence="2" key="1">
    <citation type="submission" date="2022-10" db="EMBL/GenBank/DDBJ databases">
        <authorList>
            <person name="Chen Y."/>
            <person name="Dougan E. K."/>
            <person name="Chan C."/>
            <person name="Rhodes N."/>
            <person name="Thang M."/>
        </authorList>
    </citation>
    <scope>NUCLEOTIDE SEQUENCE</scope>
</reference>
<keyword evidence="5" id="KW-1185">Reference proteome</keyword>
<protein>
    <submittedName>
        <fullName evidence="4">C-type lectin domain-containing protein</fullName>
    </submittedName>
</protein>
<keyword evidence="1" id="KW-0472">Membrane</keyword>
<gene>
    <name evidence="2" type="ORF">C1SCF055_LOCUS5004</name>
</gene>
<evidence type="ECO:0000313" key="4">
    <source>
        <dbReference type="EMBL" id="CAL4764123.1"/>
    </source>
</evidence>
<feature type="transmembrane region" description="Helical" evidence="1">
    <location>
        <begin position="135"/>
        <end position="154"/>
    </location>
</feature>
<evidence type="ECO:0000256" key="1">
    <source>
        <dbReference type="SAM" id="Phobius"/>
    </source>
</evidence>
<dbReference type="Proteomes" id="UP001152797">
    <property type="component" value="Unassembled WGS sequence"/>
</dbReference>
<sequence length="600" mass="67124">MTGQTFQKMTTLTTTNTTHSLVESFWDATLFAGLDEVGFAGSLMIFFGVTVSFLLQLLFCWIVVTCFLGNDNKYDLAYLREWRVLYGHSVNFYDHTSGASLVSKVCQGRPFDREYWNNALINEINSYLRPVFANLPGFTIGVVLCSMALMIWACHISTELQQVGSFASAIYRLPRGTTHVSLKKGTRCIESISCRRLILLSGVVAARSSIAVMLGISGGMWLCQTRDVTNIMLNAVALLFILEIDDLLYKVLAPKHAMQYLHSIREFEVGSRKTWAGMDLSSIMKLLVLVVTVVLFCRYGIYQNALQAQHARELLCGGNLNFVYGTHPSLGPIFITETEDYNLTRAASMLPGIRPLVTDVVFQFSPEQVKKWMWRVNLPGRGDLAVKHLPSVGDLQKWLAMSDQQAPEETGYGSKSYGTFCKDMPWDESYWEADWVWSTVKVLTGATSCQEARPFCDKKDVPLVRMLCPQTCGCTQPDSGLFVDNGCRQLCQKEEEFEGSLNTTKCVESPDIHKSKVWQRWWKGFYDKNTGTWSEDNAMMKFAKSGAPGNCSFLSSKDWIAGSFCSHKDGQRPGTVMCPITCGCRDGKGDWCPSGKASCK</sequence>
<accession>A0A9P1BRS9</accession>
<keyword evidence="1" id="KW-1133">Transmembrane helix</keyword>
<keyword evidence="1" id="KW-0812">Transmembrane</keyword>
<dbReference type="EMBL" id="CAMXCT030000298">
    <property type="protein sequence ID" value="CAL4764123.1"/>
    <property type="molecule type" value="Genomic_DNA"/>
</dbReference>
<name>A0A9P1BRS9_9DINO</name>
<feature type="transmembrane region" description="Helical" evidence="1">
    <location>
        <begin position="197"/>
        <end position="222"/>
    </location>
</feature>
<dbReference type="OrthoDB" id="411872at2759"/>
<dbReference type="EMBL" id="CAMXCT020000298">
    <property type="protein sequence ID" value="CAL1130186.1"/>
    <property type="molecule type" value="Genomic_DNA"/>
</dbReference>
<evidence type="ECO:0000313" key="3">
    <source>
        <dbReference type="EMBL" id="CAL1130186.1"/>
    </source>
</evidence>
<evidence type="ECO:0000313" key="5">
    <source>
        <dbReference type="Proteomes" id="UP001152797"/>
    </source>
</evidence>
<reference evidence="3" key="2">
    <citation type="submission" date="2024-04" db="EMBL/GenBank/DDBJ databases">
        <authorList>
            <person name="Chen Y."/>
            <person name="Shah S."/>
            <person name="Dougan E. K."/>
            <person name="Thang M."/>
            <person name="Chan C."/>
        </authorList>
    </citation>
    <scope>NUCLEOTIDE SEQUENCE [LARGE SCALE GENOMIC DNA]</scope>
</reference>
<comment type="caution">
    <text evidence="2">The sequence shown here is derived from an EMBL/GenBank/DDBJ whole genome shotgun (WGS) entry which is preliminary data.</text>
</comment>
<feature type="transmembrane region" description="Helical" evidence="1">
    <location>
        <begin position="43"/>
        <end position="64"/>
    </location>
</feature>